<gene>
    <name evidence="1" type="ORF">JYE49_07350</name>
</gene>
<dbReference type="Proteomes" id="UP000682782">
    <property type="component" value="Chromosome"/>
</dbReference>
<evidence type="ECO:0000313" key="1">
    <source>
        <dbReference type="EMBL" id="QUC68493.1"/>
    </source>
</evidence>
<keyword evidence="2" id="KW-1185">Reference proteome</keyword>
<sequence length="259" mass="29979">MRYHIDTIPVWDAMKMDGECFLCALERKTELGEADRYLGASVMEPDVRVKVNDRGFCRKHHAMLFSMSNRLGHALMLESHTIEIREKLARISDKLEKTAAQLKNAGIGDKLSGKTKTATDEILKQAQAVNEMAGSCLMCDTIEENMNRYLHTFFHLYQNDGEFRNRFEQSKGLCLPHLGKLLETATQELGAKDLGRFVETLTRMEKENMDRIQEDISWFIKKFDYRYENESWKNSKDAVERTVNKVRGWCVGKEPNNNE</sequence>
<dbReference type="EMBL" id="CP068393">
    <property type="protein sequence ID" value="QUC68493.1"/>
    <property type="molecule type" value="Genomic_DNA"/>
</dbReference>
<accession>A0AC61NB44</accession>
<name>A0AC61NB44_9FIRM</name>
<proteinExistence type="predicted"/>
<protein>
    <submittedName>
        <fullName evidence="1">ABC transporter substrate-binding protein</fullName>
    </submittedName>
</protein>
<organism evidence="1 2">
    <name type="scientific">Aristaeella hokkaidonensis</name>
    <dbReference type="NCBI Taxonomy" id="3046382"/>
    <lineage>
        <taxon>Bacteria</taxon>
        <taxon>Bacillati</taxon>
        <taxon>Bacillota</taxon>
        <taxon>Clostridia</taxon>
        <taxon>Eubacteriales</taxon>
        <taxon>Aristaeellaceae</taxon>
        <taxon>Aristaeella</taxon>
    </lineage>
</organism>
<reference evidence="1" key="1">
    <citation type="submission" date="2021-01" db="EMBL/GenBank/DDBJ databases">
        <title>Complete genome sequence of Clostridiales bacterium R-7.</title>
        <authorList>
            <person name="Mahoney-Kurpe S.C."/>
            <person name="Palevich N."/>
            <person name="Koike S."/>
            <person name="Moon C.D."/>
            <person name="Attwood G.T."/>
        </authorList>
    </citation>
    <scope>NUCLEOTIDE SEQUENCE</scope>
    <source>
        <strain evidence="1">R-7</strain>
    </source>
</reference>
<evidence type="ECO:0000313" key="2">
    <source>
        <dbReference type="Proteomes" id="UP000682782"/>
    </source>
</evidence>